<dbReference type="InterPro" id="IPR027417">
    <property type="entry name" value="P-loop_NTPase"/>
</dbReference>
<dbReference type="InterPro" id="IPR005158">
    <property type="entry name" value="BTAD"/>
</dbReference>
<gene>
    <name evidence="9" type="ORF">Rhe02_02660</name>
</gene>
<keyword evidence="3 6" id="KW-0238">DNA-binding</keyword>
<dbReference type="Gene3D" id="1.25.40.10">
    <property type="entry name" value="Tetratricopeptide repeat domain"/>
    <property type="match status" value="3"/>
</dbReference>
<proteinExistence type="inferred from homology"/>
<evidence type="ECO:0000313" key="10">
    <source>
        <dbReference type="Proteomes" id="UP000612899"/>
    </source>
</evidence>
<dbReference type="EMBL" id="BONY01000001">
    <property type="protein sequence ID" value="GIH02199.1"/>
    <property type="molecule type" value="Genomic_DNA"/>
</dbReference>
<dbReference type="SUPFAM" id="SSF48452">
    <property type="entry name" value="TPR-like"/>
    <property type="match status" value="3"/>
</dbReference>
<feature type="domain" description="OmpR/PhoB-type" evidence="8">
    <location>
        <begin position="1"/>
        <end position="93"/>
    </location>
</feature>
<dbReference type="Pfam" id="PF03704">
    <property type="entry name" value="BTAD"/>
    <property type="match status" value="1"/>
</dbReference>
<dbReference type="PROSITE" id="PS51755">
    <property type="entry name" value="OMPR_PHOB"/>
    <property type="match status" value="1"/>
</dbReference>
<dbReference type="InterPro" id="IPR016032">
    <property type="entry name" value="Sig_transdc_resp-reg_C-effctor"/>
</dbReference>
<dbReference type="GO" id="GO:0043531">
    <property type="term" value="F:ADP binding"/>
    <property type="evidence" value="ECO:0007669"/>
    <property type="project" value="InterPro"/>
</dbReference>
<evidence type="ECO:0000256" key="7">
    <source>
        <dbReference type="SAM" id="MobiDB-lite"/>
    </source>
</evidence>
<dbReference type="AlphaFoldDB" id="A0A8J3VC33"/>
<evidence type="ECO:0000313" key="9">
    <source>
        <dbReference type="EMBL" id="GIH02199.1"/>
    </source>
</evidence>
<keyword evidence="2" id="KW-0805">Transcription regulation</keyword>
<evidence type="ECO:0000256" key="1">
    <source>
        <dbReference type="ARBA" id="ARBA00005820"/>
    </source>
</evidence>
<dbReference type="GO" id="GO:0006355">
    <property type="term" value="P:regulation of DNA-templated transcription"/>
    <property type="evidence" value="ECO:0007669"/>
    <property type="project" value="InterPro"/>
</dbReference>
<evidence type="ECO:0000259" key="8">
    <source>
        <dbReference type="PROSITE" id="PS51755"/>
    </source>
</evidence>
<dbReference type="InterPro" id="IPR036388">
    <property type="entry name" value="WH-like_DNA-bd_sf"/>
</dbReference>
<dbReference type="CDD" id="cd15831">
    <property type="entry name" value="BTAD"/>
    <property type="match status" value="1"/>
</dbReference>
<dbReference type="Proteomes" id="UP000612899">
    <property type="component" value="Unassembled WGS sequence"/>
</dbReference>
<dbReference type="Gene3D" id="3.40.50.300">
    <property type="entry name" value="P-loop containing nucleotide triphosphate hydrolases"/>
    <property type="match status" value="1"/>
</dbReference>
<dbReference type="Pfam" id="PF00486">
    <property type="entry name" value="Trans_reg_C"/>
    <property type="match status" value="1"/>
</dbReference>
<dbReference type="SMART" id="SM01043">
    <property type="entry name" value="BTAD"/>
    <property type="match status" value="1"/>
</dbReference>
<comment type="similarity">
    <text evidence="1">Belongs to the AfsR/DnrI/RedD regulatory family.</text>
</comment>
<keyword evidence="5" id="KW-0802">TPR repeat</keyword>
<dbReference type="SUPFAM" id="SSF46894">
    <property type="entry name" value="C-terminal effector domain of the bipartite response regulators"/>
    <property type="match status" value="1"/>
</dbReference>
<sequence length="975" mass="103746">MLGPTRVVRDGELLDLGPAGRRAVFGLLALAHGQPLARRELVDALWGENPPATSVNIIQTHVKHLRQLLEPTRPARTPSVQLPSVGDGYALRLPAGAVDLDRFRQLVAQAAEAERQGNLTQAAQLLGKAFGLWQGLALADIPVLANHPRVLGLNGERRAALARYAEAMTATGQAAQVLPVLAEEAAAHPLNEAAQALLVRAYVAAGHRDRAFTIYDAARRRLADELGVGPGPDLTAAYLDLIEEMPAPAANSPSVVNQLPGDVFGFTGRRTEFAILDALVAAGEQTAMRIAVICGTAGVGKTALAVRWAHRVRGLFPDGQIHVDLRGYDPQRPVSAGEALARLLEALGVSAVDIPLDLDRRAARYRAAVADLRLLVVLDNASSADQIRPLLPGTPTCLTLITSRNSMAGLVALHGARRLDVDLLPADDATGLLHTLIGERVARDPAAAIDLAEQCARLPLALRVAAELAAARPASPLADLTRELADRQRRLRLLDPGDDVRAAVRTVFSWSYQHLRPEAALAFRRLGLHPGPDVDACSMAVLTGAGLDAAREALDTLARNHLVQPAPGERFTVHDLLRAYAADLAGEHDPPEERSAAVNRLFDHYLGIASATMDTLFPADRPYRPRVELATTPAAPVTGAASARAWLSAERPTLVALCLYAVENDRPGFAADLAATLYRYLESGHYTDALTVHSAALRAAGLTGNDAMQAHALTNLGAVHRLLGDYGPAAGHLRHAIELHRRTGDRYGAARAMTNLGIVEERLGQYQTAVAHHHEALAAHRALGNRYGEAAALLNLGAALSNASTASTQRSQSQAAEHLASALELFRGLGDRVGEASALSNLGDVCVNLGRYTDAIGYLIEARDLFHAINHRYGEAAALSNLGRVYAQLGEGDRAVEQLRTALEIFRRIGHRYGEASALNGLGETLRLAGREAEALEAHTAAFEIATGTGDHDESSRAGLGMQRIRQGAVKTPAG</sequence>
<comment type="caution">
    <text evidence="9">The sequence shown here is derived from an EMBL/GenBank/DDBJ whole genome shotgun (WGS) entry which is preliminary data.</text>
</comment>
<evidence type="ECO:0000256" key="5">
    <source>
        <dbReference type="PROSITE-ProRule" id="PRU00339"/>
    </source>
</evidence>
<protein>
    <submittedName>
        <fullName evidence="9">XRE family transcriptional regulator</fullName>
    </submittedName>
</protein>
<dbReference type="InterPro" id="IPR051677">
    <property type="entry name" value="AfsR-DnrI-RedD_regulator"/>
</dbReference>
<dbReference type="Pfam" id="PF13424">
    <property type="entry name" value="TPR_12"/>
    <property type="match status" value="1"/>
</dbReference>
<evidence type="ECO:0000256" key="6">
    <source>
        <dbReference type="PROSITE-ProRule" id="PRU01091"/>
    </source>
</evidence>
<dbReference type="InterPro" id="IPR019734">
    <property type="entry name" value="TPR_rpt"/>
</dbReference>
<evidence type="ECO:0000256" key="2">
    <source>
        <dbReference type="ARBA" id="ARBA00023015"/>
    </source>
</evidence>
<reference evidence="9" key="1">
    <citation type="submission" date="2021-01" db="EMBL/GenBank/DDBJ databases">
        <title>Whole genome shotgun sequence of Rhizocola hellebori NBRC 109834.</title>
        <authorList>
            <person name="Komaki H."/>
            <person name="Tamura T."/>
        </authorList>
    </citation>
    <scope>NUCLEOTIDE SEQUENCE</scope>
    <source>
        <strain evidence="9">NBRC 109834</strain>
    </source>
</reference>
<dbReference type="SUPFAM" id="SSF52540">
    <property type="entry name" value="P-loop containing nucleoside triphosphate hydrolases"/>
    <property type="match status" value="1"/>
</dbReference>
<name>A0A8J3VC33_9ACTN</name>
<dbReference type="SMART" id="SM00028">
    <property type="entry name" value="TPR"/>
    <property type="match status" value="6"/>
</dbReference>
<keyword evidence="10" id="KW-1185">Reference proteome</keyword>
<feature type="DNA-binding region" description="OmpR/PhoB-type" evidence="6">
    <location>
        <begin position="1"/>
        <end position="93"/>
    </location>
</feature>
<feature type="region of interest" description="Disordered" evidence="7">
    <location>
        <begin position="949"/>
        <end position="975"/>
    </location>
</feature>
<dbReference type="PANTHER" id="PTHR35807:SF1">
    <property type="entry name" value="TRANSCRIPTIONAL REGULATOR REDD"/>
    <property type="match status" value="1"/>
</dbReference>
<dbReference type="SMART" id="SM00862">
    <property type="entry name" value="Trans_reg_C"/>
    <property type="match status" value="1"/>
</dbReference>
<accession>A0A8J3VC33</accession>
<organism evidence="9 10">
    <name type="scientific">Rhizocola hellebori</name>
    <dbReference type="NCBI Taxonomy" id="1392758"/>
    <lineage>
        <taxon>Bacteria</taxon>
        <taxon>Bacillati</taxon>
        <taxon>Actinomycetota</taxon>
        <taxon>Actinomycetes</taxon>
        <taxon>Micromonosporales</taxon>
        <taxon>Micromonosporaceae</taxon>
        <taxon>Rhizocola</taxon>
    </lineage>
</organism>
<dbReference type="InterPro" id="IPR001867">
    <property type="entry name" value="OmpR/PhoB-type_DNA-bd"/>
</dbReference>
<keyword evidence="4" id="KW-0804">Transcription</keyword>
<dbReference type="Pfam" id="PF13176">
    <property type="entry name" value="TPR_7"/>
    <property type="match status" value="1"/>
</dbReference>
<evidence type="ECO:0000256" key="4">
    <source>
        <dbReference type="ARBA" id="ARBA00023163"/>
    </source>
</evidence>
<dbReference type="Gene3D" id="1.10.10.10">
    <property type="entry name" value="Winged helix-like DNA-binding domain superfamily/Winged helix DNA-binding domain"/>
    <property type="match status" value="1"/>
</dbReference>
<feature type="repeat" description="TPR" evidence="5">
    <location>
        <begin position="710"/>
        <end position="743"/>
    </location>
</feature>
<dbReference type="InterPro" id="IPR011990">
    <property type="entry name" value="TPR-like_helical_dom_sf"/>
</dbReference>
<dbReference type="PANTHER" id="PTHR35807">
    <property type="entry name" value="TRANSCRIPTIONAL REGULATOR REDD-RELATED"/>
    <property type="match status" value="1"/>
</dbReference>
<dbReference type="Pfam" id="PF13374">
    <property type="entry name" value="TPR_10"/>
    <property type="match status" value="2"/>
</dbReference>
<dbReference type="PRINTS" id="PR00364">
    <property type="entry name" value="DISEASERSIST"/>
</dbReference>
<evidence type="ECO:0000256" key="3">
    <source>
        <dbReference type="ARBA" id="ARBA00023125"/>
    </source>
</evidence>
<feature type="repeat" description="TPR" evidence="5">
    <location>
        <begin position="876"/>
        <end position="909"/>
    </location>
</feature>
<dbReference type="PROSITE" id="PS50005">
    <property type="entry name" value="TPR"/>
    <property type="match status" value="2"/>
</dbReference>
<dbReference type="GO" id="GO:0000160">
    <property type="term" value="P:phosphorelay signal transduction system"/>
    <property type="evidence" value="ECO:0007669"/>
    <property type="project" value="InterPro"/>
</dbReference>
<dbReference type="GO" id="GO:0003677">
    <property type="term" value="F:DNA binding"/>
    <property type="evidence" value="ECO:0007669"/>
    <property type="project" value="UniProtKB-UniRule"/>
</dbReference>